<evidence type="ECO:0000313" key="5">
    <source>
        <dbReference type="Proteomes" id="UP001163064"/>
    </source>
</evidence>
<organism evidence="4 5">
    <name type="scientific">Streptomyces beihaiensis</name>
    <dbReference type="NCBI Taxonomy" id="2984495"/>
    <lineage>
        <taxon>Bacteria</taxon>
        <taxon>Bacillati</taxon>
        <taxon>Actinomycetota</taxon>
        <taxon>Actinomycetes</taxon>
        <taxon>Kitasatosporales</taxon>
        <taxon>Streptomycetaceae</taxon>
        <taxon>Streptomyces</taxon>
    </lineage>
</organism>
<feature type="compositionally biased region" description="Low complexity" evidence="2">
    <location>
        <begin position="116"/>
        <end position="151"/>
    </location>
</feature>
<dbReference type="InterPro" id="IPR005754">
    <property type="entry name" value="Sortase"/>
</dbReference>
<dbReference type="Proteomes" id="UP001163064">
    <property type="component" value="Unassembled WGS sequence"/>
</dbReference>
<evidence type="ECO:0000256" key="2">
    <source>
        <dbReference type="SAM" id="MobiDB-lite"/>
    </source>
</evidence>
<keyword evidence="1" id="KW-0378">Hydrolase</keyword>
<protein>
    <submittedName>
        <fullName evidence="4">Class E sortase</fullName>
    </submittedName>
</protein>
<dbReference type="InterPro" id="IPR053465">
    <property type="entry name" value="Sortase_Class_E"/>
</dbReference>
<feature type="region of interest" description="Disordered" evidence="2">
    <location>
        <begin position="80"/>
        <end position="151"/>
    </location>
</feature>
<keyword evidence="3" id="KW-0472">Membrane</keyword>
<feature type="region of interest" description="Disordered" evidence="2">
    <location>
        <begin position="1"/>
        <end position="26"/>
    </location>
</feature>
<evidence type="ECO:0000256" key="3">
    <source>
        <dbReference type="SAM" id="Phobius"/>
    </source>
</evidence>
<sequence length="306" mass="32177">MPRVVTHGRTRAHGRRRAHGRTRTGGYGRGRLLRRGLWACAEAAVTLGVVVLLLVVHQLWWTNRQAKAEAGHKVQALERQWGRSGASRSGDGSGFGSGSGSGRGSGSGSGLGSGSSSGSSSGSVSSAGASGAPSSDASSRPSVAGRTAHAPAAAPRYDRAYAVIAIPRLGLRAPIAEGVSKAHVLNHGYVGHYPGTAQPGQAGNFALAGHRNTHGEPFRYINRLRRGDTVTVETKKAVYTYVVDKRLAQTSASDGDVIDPVPHSRVVPGAGYRTPGYYITLTTCTPEFTSRYRLVVWGKLSSMRPR</sequence>
<dbReference type="NCBIfam" id="TIGR01076">
    <property type="entry name" value="sortase_fam"/>
    <property type="match status" value="1"/>
</dbReference>
<dbReference type="SUPFAM" id="SSF63817">
    <property type="entry name" value="Sortase"/>
    <property type="match status" value="1"/>
</dbReference>
<proteinExistence type="predicted"/>
<keyword evidence="3" id="KW-0812">Transmembrane</keyword>
<reference evidence="4" key="1">
    <citation type="submission" date="2022-10" db="EMBL/GenBank/DDBJ databases">
        <title>Streptomyces beihaiensis sp. nov., a chitin degrading actinobacterium, isolated from shrimp pond soil.</title>
        <authorList>
            <person name="Xie J."/>
            <person name="Shen N."/>
        </authorList>
    </citation>
    <scope>NUCLEOTIDE SEQUENCE</scope>
    <source>
        <strain evidence="4">GXMU-J5</strain>
    </source>
</reference>
<gene>
    <name evidence="4" type="ORF">OFY01_28455</name>
</gene>
<dbReference type="NCBIfam" id="NF033747">
    <property type="entry name" value="class_E_sortase"/>
    <property type="match status" value="1"/>
</dbReference>
<dbReference type="InterPro" id="IPR023365">
    <property type="entry name" value="Sortase_dom-sf"/>
</dbReference>
<dbReference type="EMBL" id="JAPHNL010000317">
    <property type="protein sequence ID" value="MCX3063625.1"/>
    <property type="molecule type" value="Genomic_DNA"/>
</dbReference>
<dbReference type="CDD" id="cd05830">
    <property type="entry name" value="Sortase_E"/>
    <property type="match status" value="1"/>
</dbReference>
<dbReference type="Gene3D" id="2.40.260.10">
    <property type="entry name" value="Sortase"/>
    <property type="match status" value="1"/>
</dbReference>
<keyword evidence="5" id="KW-1185">Reference proteome</keyword>
<keyword evidence="3" id="KW-1133">Transmembrane helix</keyword>
<feature type="transmembrane region" description="Helical" evidence="3">
    <location>
        <begin position="37"/>
        <end position="61"/>
    </location>
</feature>
<accession>A0ABT3U5Z6</accession>
<dbReference type="InterPro" id="IPR042003">
    <property type="entry name" value="Sortase_E"/>
</dbReference>
<feature type="compositionally biased region" description="Basic residues" evidence="2">
    <location>
        <begin position="1"/>
        <end position="22"/>
    </location>
</feature>
<name>A0ABT3U5Z6_9ACTN</name>
<feature type="compositionally biased region" description="Gly residues" evidence="2">
    <location>
        <begin position="91"/>
        <end position="115"/>
    </location>
</feature>
<evidence type="ECO:0000256" key="1">
    <source>
        <dbReference type="ARBA" id="ARBA00022801"/>
    </source>
</evidence>
<comment type="caution">
    <text evidence="4">The sequence shown here is derived from an EMBL/GenBank/DDBJ whole genome shotgun (WGS) entry which is preliminary data.</text>
</comment>
<dbReference type="Pfam" id="PF04203">
    <property type="entry name" value="Sortase"/>
    <property type="match status" value="1"/>
</dbReference>
<evidence type="ECO:0000313" key="4">
    <source>
        <dbReference type="EMBL" id="MCX3063625.1"/>
    </source>
</evidence>